<feature type="repeat" description="WD" evidence="3">
    <location>
        <begin position="1347"/>
        <end position="1388"/>
    </location>
</feature>
<dbReference type="Gene3D" id="3.40.50.1110">
    <property type="entry name" value="SGNH hydrolase"/>
    <property type="match status" value="1"/>
</dbReference>
<feature type="compositionally biased region" description="Basic and acidic residues" evidence="4">
    <location>
        <begin position="239"/>
        <end position="271"/>
    </location>
</feature>
<dbReference type="Pfam" id="PF00400">
    <property type="entry name" value="WD40"/>
    <property type="match status" value="1"/>
</dbReference>
<evidence type="ECO:0000259" key="6">
    <source>
        <dbReference type="Pfam" id="PF26118"/>
    </source>
</evidence>
<dbReference type="PANTHER" id="PTHR10039:SF17">
    <property type="entry name" value="FUNGAL STAND N-TERMINAL GOODBYE DOMAIN-CONTAINING PROTEIN-RELATED"/>
    <property type="match status" value="1"/>
</dbReference>
<organism evidence="7 8">
    <name type="scientific">Ophiostoma piceae (strain UAMH 11346)</name>
    <name type="common">Sap stain fungus</name>
    <dbReference type="NCBI Taxonomy" id="1262450"/>
    <lineage>
        <taxon>Eukaryota</taxon>
        <taxon>Fungi</taxon>
        <taxon>Dikarya</taxon>
        <taxon>Ascomycota</taxon>
        <taxon>Pezizomycotina</taxon>
        <taxon>Sordariomycetes</taxon>
        <taxon>Sordariomycetidae</taxon>
        <taxon>Ophiostomatales</taxon>
        <taxon>Ophiostomataceae</taxon>
        <taxon>Ophiostoma</taxon>
    </lineage>
</organism>
<evidence type="ECO:0000256" key="4">
    <source>
        <dbReference type="SAM" id="MobiDB-lite"/>
    </source>
</evidence>
<evidence type="ECO:0000313" key="8">
    <source>
        <dbReference type="Proteomes" id="UP000016923"/>
    </source>
</evidence>
<dbReference type="GO" id="GO:0016788">
    <property type="term" value="F:hydrolase activity, acting on ester bonds"/>
    <property type="evidence" value="ECO:0007669"/>
    <property type="project" value="InterPro"/>
</dbReference>
<dbReference type="InterPro" id="IPR001087">
    <property type="entry name" value="GDSL"/>
</dbReference>
<dbReference type="SMART" id="SM00320">
    <property type="entry name" value="WD40"/>
    <property type="match status" value="5"/>
</dbReference>
<dbReference type="PROSITE" id="PS50294">
    <property type="entry name" value="WD_REPEATS_REGION"/>
    <property type="match status" value="1"/>
</dbReference>
<protein>
    <submittedName>
        <fullName evidence="7">Uncharacterized protein</fullName>
    </submittedName>
</protein>
<dbReference type="SUPFAM" id="SSF52266">
    <property type="entry name" value="SGNH hydrolase"/>
    <property type="match status" value="1"/>
</dbReference>
<feature type="region of interest" description="Disordered" evidence="4">
    <location>
        <begin position="1"/>
        <end position="69"/>
    </location>
</feature>
<feature type="region of interest" description="Disordered" evidence="4">
    <location>
        <begin position="85"/>
        <end position="307"/>
    </location>
</feature>
<dbReference type="Gene3D" id="3.40.50.300">
    <property type="entry name" value="P-loop containing nucleotide triphosphate hydrolases"/>
    <property type="match status" value="1"/>
</dbReference>
<dbReference type="Gene3D" id="3.40.50.1820">
    <property type="entry name" value="alpha/beta hydrolase"/>
    <property type="match status" value="1"/>
</dbReference>
<dbReference type="HOGENOM" id="CLU_231582_0_0_1"/>
<dbReference type="InterPro" id="IPR015943">
    <property type="entry name" value="WD40/YVTN_repeat-like_dom_sf"/>
</dbReference>
<feature type="domain" description="Nephrocystin 3-like N-terminal" evidence="5">
    <location>
        <begin position="807"/>
        <end position="966"/>
    </location>
</feature>
<dbReference type="EMBL" id="KE148148">
    <property type="protein sequence ID" value="EPE08721.1"/>
    <property type="molecule type" value="Genomic_DNA"/>
</dbReference>
<feature type="compositionally biased region" description="Basic and acidic residues" evidence="4">
    <location>
        <begin position="188"/>
        <end position="209"/>
    </location>
</feature>
<evidence type="ECO:0000313" key="7">
    <source>
        <dbReference type="EMBL" id="EPE08721.1"/>
    </source>
</evidence>
<proteinExistence type="predicted"/>
<dbReference type="SUPFAM" id="SSF52540">
    <property type="entry name" value="P-loop containing nucleoside triphosphate hydrolases"/>
    <property type="match status" value="1"/>
</dbReference>
<dbReference type="Pfam" id="PF26118">
    <property type="entry name" value="DUF8035"/>
    <property type="match status" value="1"/>
</dbReference>
<dbReference type="PROSITE" id="PS50082">
    <property type="entry name" value="WD_REPEATS_2"/>
    <property type="match status" value="1"/>
</dbReference>
<accession>S3C9Z3</accession>
<dbReference type="PANTHER" id="PTHR10039">
    <property type="entry name" value="AMELOGENIN"/>
    <property type="match status" value="1"/>
</dbReference>
<keyword evidence="1 3" id="KW-0853">WD repeat</keyword>
<gene>
    <name evidence="7" type="ORF">F503_04308</name>
</gene>
<feature type="compositionally biased region" description="Pro residues" evidence="4">
    <location>
        <begin position="226"/>
        <end position="238"/>
    </location>
</feature>
<dbReference type="VEuPathDB" id="FungiDB:F503_04308"/>
<feature type="compositionally biased region" description="Basic and acidic residues" evidence="4">
    <location>
        <begin position="1"/>
        <end position="29"/>
    </location>
</feature>
<keyword evidence="8" id="KW-1185">Reference proteome</keyword>
<dbReference type="Gene3D" id="2.130.10.10">
    <property type="entry name" value="YVTN repeat-like/Quinoprotein amine dehydrogenase"/>
    <property type="match status" value="2"/>
</dbReference>
<dbReference type="InterPro" id="IPR029058">
    <property type="entry name" value="AB_hydrolase_fold"/>
</dbReference>
<name>S3C9Z3_OPHP1</name>
<evidence type="ECO:0000256" key="3">
    <source>
        <dbReference type="PROSITE-ProRule" id="PRU00221"/>
    </source>
</evidence>
<feature type="compositionally biased region" description="Basic and acidic residues" evidence="4">
    <location>
        <begin position="150"/>
        <end position="173"/>
    </location>
</feature>
<feature type="domain" description="DUF8035" evidence="6">
    <location>
        <begin position="304"/>
        <end position="357"/>
    </location>
</feature>
<dbReference type="Pfam" id="PF00657">
    <property type="entry name" value="Lipase_GDSL"/>
    <property type="match status" value="1"/>
</dbReference>
<feature type="compositionally biased region" description="Basic residues" evidence="4">
    <location>
        <begin position="272"/>
        <end position="281"/>
    </location>
</feature>
<dbReference type="Pfam" id="PF24883">
    <property type="entry name" value="NPHP3_N"/>
    <property type="match status" value="1"/>
</dbReference>
<dbReference type="SUPFAM" id="SSF82171">
    <property type="entry name" value="DPP6 N-terminal domain-like"/>
    <property type="match status" value="2"/>
</dbReference>
<dbReference type="InterPro" id="IPR001680">
    <property type="entry name" value="WD40_rpt"/>
</dbReference>
<dbReference type="InterPro" id="IPR056884">
    <property type="entry name" value="NPHP3-like_N"/>
</dbReference>
<dbReference type="CDD" id="cd01846">
    <property type="entry name" value="fatty_acyltransferase_like"/>
    <property type="match status" value="1"/>
</dbReference>
<dbReference type="InterPro" id="IPR058348">
    <property type="entry name" value="DUF8035"/>
</dbReference>
<evidence type="ECO:0000256" key="1">
    <source>
        <dbReference type="ARBA" id="ARBA00022574"/>
    </source>
</evidence>
<keyword evidence="2" id="KW-0677">Repeat</keyword>
<dbReference type="Proteomes" id="UP000016923">
    <property type="component" value="Unassembled WGS sequence"/>
</dbReference>
<dbReference type="STRING" id="1262450.S3C9Z3"/>
<dbReference type="InterPro" id="IPR027417">
    <property type="entry name" value="P-loop_NTPase"/>
</dbReference>
<dbReference type="InterPro" id="IPR036514">
    <property type="entry name" value="SGNH_hydro_sf"/>
</dbReference>
<dbReference type="OrthoDB" id="1600564at2759"/>
<evidence type="ECO:0000259" key="5">
    <source>
        <dbReference type="Pfam" id="PF24883"/>
    </source>
</evidence>
<sequence>MSRVDDRREYERVAYERDRDRRGDEHIRYEDDDLAYTNSSRRPAPPPTRLRERSPSPLARGRGSERTFEDEERFLRERRYFEEEDDIDSVILPSSARRRQHPPPVIPSDFDREVTVDREKLRVREDERSPPRQRPPRPGQMVRRQSSLDTFDRRPARRAYDYERLEDNREHRGPRTGVPIPLPRRHPRESSVERTSERFAKRDEGHGRESSFTSEFDELRIEPGRYRPPPSDMHPLPRPADDHERDYFRETEVLHTRREEESRSRSRESRRSRATRARGRTGRSSSVSSEETEVTNAGRNEYPKKGKTRIPARLVSERALVDLRYPFIKEGNTIVVQVALGQDNIDDVLRLSRDYKKSESEVVESKKTKIKTSSGGEIFREERRREEYYTTPAVYQPAPPPPPPPAPAAPVYAPAPVYDPAPEHVAMAPTTDYTSIKIRDVSPARNYTTSAFSTVPVASTELVRTRSRSRPPAVIVDAGGPVVDYREQSSVGPLAVVAINDRHRHKHRHSRSHSHGDGALYARIHDNHDHHDHRYYYEERDYYERPSRELVRTERLSNGDVVLYEEDIEVEVPRHGVRIEKDKKGGVSTNGLDQHAISLVNDLVTNRRRAKALGRPLIFVAHSLGGIVCKEAVLRSKSPPPNGAHFRDIYESLSAVAFLGTPHRGAWQAKWASIFVSALGFFVNSTNDKLLKVLKIGNELNERTNDNFSGALDEKRNENKAVQVTCFFEEMTMEFGGVIVERASASLDNALPIGIHANHSDMVKFATPEDTGFTRLSGELERWVEDIDPEQDRIRIMRTKGNLMNDVCEWVFDNGEFKTWNDAPQKQCLWIRGDPGKGKTMLMSGIIARFTKEQRPVSYFFCQATDDRLNNAPGVLFGLLYCLLIRKPCLISHLRPTYEIQGRKMFDGVNAWDTLASIFTEMCCDEDAQDVVFLIDALDECRTGNSELLQLIATTHNNIRWIVSSRNELGIEEGMADVGNIVPLKLELNQRTVSAAVGTYIRRKVDKLAKTKSYTDKVKRDVHKYLSENAQGTFLWVALVCEVLSTRPGWRYTETDMQKFPPGLSALYETMMANLVGRKDDVSMSLDILKTVATAFRPLSLHELAMLLYPDKTEPDITLLEESVKLCSSFVTVGGGIVYFVHQSAKDYLSNGALDKNLHSSASNYHRDLCVAALTALMTRLVRDSCQLLYPGTLTEDIEPHQKTPLAPIQYVCLFWAEHLEKSHQLSEHDISQLESTISKFLQTKYLQWLEAMSLLGAVPSLLRSMRTLKTTSQSFSGETAALVQDAYELVFEFRYVIGIAPLQVYASALLFCPSENRVRKYFQAEEPDWITAKPFIKRRQEEMVVLEGHTSGISAINISSDGRYLVSTSYDVTLKIWDMETFVCTRTIKLAGPSSHVAISTGGTHAGVVLDDGVAIVWDVRTNKSLRKFSIVVFGEKVQCASFSPCLQRLTVFYETAGKVWDMESAECVRTEQFGRFVVRSEPFALGGQYVLISTTDNTWIKCGLDLESWVHIGSGLIDSGEISSDGRLLAVKTGASVAVWDLTSSRKILIPFLDSPVRRIIGFTSNDHLIILRDNGSLDLISAKTGKCTGSINFMGGPQWWLTPDGRRLLHGEGNNLTIQDVNDTQSENQTGDPGDSTSFLGLKYDLTLDGSHLVTASGNHIQLWDTASMVAVQQTTISNRHTVRHVLVSPGANRVVLVVDGGLLIWDPAIDNTQRQIGLPGHHAYAGIIWDTTPARHDETLDNYNEVKTSSYERGELQIRARSIFGKDTYSLDLRPAMDESETSAYHFDPNTNWITSDNERLLYIPEKYQQYSHVLRGQVLCLFLNVDEILTFRFGLDTRRFVSPPATTDDLAIEREFREAIKCGDSYSQTGFNYTQTQPSKSNPLGNPGYPGWTSSNGPNWVGYLTTKYNASSLLTYNFAYGGATVDSDLVAPYKPTVLSVKSQVLDEFVTGYTSNGPSKAPQAPGAPQWHGNDSLFAIWVGINDVGNSFSQGAAATATLNRRIFDVYSGLVNTLYTAGARNFVFLTVPPVNRSPLAVSNGKSSQALEKEDIAAFNALLKTDLASDLQAKNSGANVWVIDTAIPFNAVLDAPSVFPQTAGIKNTTGFCEAYANGTPAQDTYKPECSVPVNQYFWLNSLHPTYPIHDVVAEQVAKTLVAGPNIC</sequence>
<reference evidence="7 8" key="1">
    <citation type="journal article" date="2013" name="BMC Genomics">
        <title>The genome and transcriptome of the pine saprophyte Ophiostoma piceae, and a comparison with the bark beetle-associated pine pathogen Grosmannia clavigera.</title>
        <authorList>
            <person name="Haridas S."/>
            <person name="Wang Y."/>
            <person name="Lim L."/>
            <person name="Massoumi Alamouti S."/>
            <person name="Jackman S."/>
            <person name="Docking R."/>
            <person name="Robertson G."/>
            <person name="Birol I."/>
            <person name="Bohlmann J."/>
            <person name="Breuil C."/>
        </authorList>
    </citation>
    <scope>NUCLEOTIDE SEQUENCE [LARGE SCALE GENOMIC DNA]</scope>
    <source>
        <strain evidence="7 8">UAMH 11346</strain>
    </source>
</reference>
<feature type="compositionally biased region" description="Basic and acidic residues" evidence="4">
    <location>
        <begin position="109"/>
        <end position="130"/>
    </location>
</feature>
<dbReference type="InterPro" id="IPR019775">
    <property type="entry name" value="WD40_repeat_CS"/>
</dbReference>
<dbReference type="eggNOG" id="KOG0266">
    <property type="taxonomic scope" value="Eukaryota"/>
</dbReference>
<dbReference type="PROSITE" id="PS00678">
    <property type="entry name" value="WD_REPEATS_1"/>
    <property type="match status" value="1"/>
</dbReference>
<dbReference type="SUPFAM" id="SSF53474">
    <property type="entry name" value="alpha/beta-Hydrolases"/>
    <property type="match status" value="1"/>
</dbReference>
<evidence type="ECO:0000256" key="2">
    <source>
        <dbReference type="ARBA" id="ARBA00022737"/>
    </source>
</evidence>